<dbReference type="STRING" id="188477.A0A433SIG1"/>
<evidence type="ECO:0000313" key="2">
    <source>
        <dbReference type="EMBL" id="RUS68705.1"/>
    </source>
</evidence>
<dbReference type="OrthoDB" id="6152653at2759"/>
<keyword evidence="3" id="KW-1185">Reference proteome</keyword>
<gene>
    <name evidence="2" type="ORF">EGW08_023532</name>
</gene>
<comment type="caution">
    <text evidence="2">The sequence shown here is derived from an EMBL/GenBank/DDBJ whole genome shotgun (WGS) entry which is preliminary data.</text>
</comment>
<reference evidence="2 3" key="1">
    <citation type="submission" date="2019-01" db="EMBL/GenBank/DDBJ databases">
        <title>A draft genome assembly of the solar-powered sea slug Elysia chlorotica.</title>
        <authorList>
            <person name="Cai H."/>
            <person name="Li Q."/>
            <person name="Fang X."/>
            <person name="Li J."/>
            <person name="Curtis N.E."/>
            <person name="Altenburger A."/>
            <person name="Shibata T."/>
            <person name="Feng M."/>
            <person name="Maeda T."/>
            <person name="Schwartz J.A."/>
            <person name="Shigenobu S."/>
            <person name="Lundholm N."/>
            <person name="Nishiyama T."/>
            <person name="Yang H."/>
            <person name="Hasebe M."/>
            <person name="Li S."/>
            <person name="Pierce S.K."/>
            <person name="Wang J."/>
        </authorList>
    </citation>
    <scope>NUCLEOTIDE SEQUENCE [LARGE SCALE GENOMIC DNA]</scope>
    <source>
        <strain evidence="2">EC2010</strain>
        <tissue evidence="2">Whole organism of an adult</tissue>
    </source>
</reference>
<dbReference type="EMBL" id="RQTK01002079">
    <property type="protein sequence ID" value="RUS68705.1"/>
    <property type="molecule type" value="Genomic_DNA"/>
</dbReference>
<dbReference type="Proteomes" id="UP000271974">
    <property type="component" value="Unassembled WGS sequence"/>
</dbReference>
<evidence type="ECO:0000256" key="1">
    <source>
        <dbReference type="SAM" id="MobiDB-lite"/>
    </source>
</evidence>
<evidence type="ECO:0000313" key="3">
    <source>
        <dbReference type="Proteomes" id="UP000271974"/>
    </source>
</evidence>
<protein>
    <submittedName>
        <fullName evidence="2">Uncharacterized protein</fullName>
    </submittedName>
</protein>
<sequence length="463" mass="52786">MAAYSEMEKENELAFLLNSLQDLNMGELAPHSNLRELIEDYFCNPLDLDVDKDSQSSEDEECSMGVDLTFTPKQASESASDTQTTPVQPEPGTSKGHDTTYDSDDEPFAPLQDLTATDRAPTTEAEAAAAAAVEENVRLCKCKLNDGEPCHTRYSREDIEFYRLQAIEMSREELDICILSKLWCTTTLTPHTKRSKQKHQTERKSQKTDYMLFNSRICRDLFKYIHAISQDKLNNLMKQFKSKGIEVRVHKSKRKMPKHALLFSERQNIVRFIVNYAEIHAITLPGRTPHHWRADVRLLPTNCTKKTVYDTYVTSCAASGVRVVAYRTFTRLWQELLPFITTMRPATDLCWTCQKTATLVARSKGMETLRSKAYAEMGKHLETVTKERSVYTTVCQEAKRSLPFGSQLGPHPVCEWDGSTHYSFDFAQQVHYPSNPLQPGPIFFKLPGSVVCLEFAVKLCLHR</sequence>
<feature type="region of interest" description="Disordered" evidence="1">
    <location>
        <begin position="71"/>
        <end position="110"/>
    </location>
</feature>
<accession>A0A433SIG1</accession>
<dbReference type="AlphaFoldDB" id="A0A433SIG1"/>
<feature type="compositionally biased region" description="Polar residues" evidence="1">
    <location>
        <begin position="71"/>
        <end position="87"/>
    </location>
</feature>
<dbReference type="PANTHER" id="PTHR34415:SF1">
    <property type="entry name" value="INTEGRASE CATALYTIC DOMAIN-CONTAINING PROTEIN"/>
    <property type="match status" value="1"/>
</dbReference>
<name>A0A433SIG1_ELYCH</name>
<proteinExistence type="predicted"/>
<dbReference type="PANTHER" id="PTHR34415">
    <property type="entry name" value="INTEGRASE CATALYTIC DOMAIN-CONTAINING PROTEIN"/>
    <property type="match status" value="1"/>
</dbReference>
<organism evidence="2 3">
    <name type="scientific">Elysia chlorotica</name>
    <name type="common">Eastern emerald elysia</name>
    <name type="synonym">Sea slug</name>
    <dbReference type="NCBI Taxonomy" id="188477"/>
    <lineage>
        <taxon>Eukaryota</taxon>
        <taxon>Metazoa</taxon>
        <taxon>Spiralia</taxon>
        <taxon>Lophotrochozoa</taxon>
        <taxon>Mollusca</taxon>
        <taxon>Gastropoda</taxon>
        <taxon>Heterobranchia</taxon>
        <taxon>Euthyneura</taxon>
        <taxon>Panpulmonata</taxon>
        <taxon>Sacoglossa</taxon>
        <taxon>Placobranchoidea</taxon>
        <taxon>Plakobranchidae</taxon>
        <taxon>Elysia</taxon>
    </lineage>
</organism>